<dbReference type="AlphaFoldDB" id="A0A1V3GC79"/>
<evidence type="ECO:0000256" key="3">
    <source>
        <dbReference type="ARBA" id="ARBA00022475"/>
    </source>
</evidence>
<keyword evidence="3" id="KW-1003">Cell membrane</keyword>
<organism evidence="7 8">
    <name type="scientific">Fictibacillus arsenicus</name>
    <dbReference type="NCBI Taxonomy" id="255247"/>
    <lineage>
        <taxon>Bacteria</taxon>
        <taxon>Bacillati</taxon>
        <taxon>Bacillota</taxon>
        <taxon>Bacilli</taxon>
        <taxon>Bacillales</taxon>
        <taxon>Fictibacillaceae</taxon>
        <taxon>Fictibacillus</taxon>
    </lineage>
</organism>
<reference evidence="7 8" key="1">
    <citation type="submission" date="2016-11" db="EMBL/GenBank/DDBJ databases">
        <authorList>
            <person name="Jaros S."/>
            <person name="Januszkiewicz K."/>
            <person name="Wedrychowicz H."/>
        </authorList>
    </citation>
    <scope>NUCLEOTIDE SEQUENCE [LARGE SCALE GENOMIC DNA]</scope>
    <source>
        <strain evidence="7 8">Con a/3</strain>
    </source>
</reference>
<dbReference type="GO" id="GO:0005886">
    <property type="term" value="C:plasma membrane"/>
    <property type="evidence" value="ECO:0007669"/>
    <property type="project" value="UniProtKB-SubCell"/>
</dbReference>
<keyword evidence="6" id="KW-0472">Membrane</keyword>
<comment type="caution">
    <text evidence="7">The sequence shown here is derived from an EMBL/GenBank/DDBJ whole genome shotgun (WGS) entry which is preliminary data.</text>
</comment>
<sequence>MGHGTAIKKFPSDAELENEKYLRLFRAVKSANYFITTSERQNELEFRNPILDKDSKNVYLPLGLPKNDYYFNLYKVNKVNLEARETLGVLPSDYLILYAPTFRDYSLKESPISKEVLIKINQLLSGNNAYMLYRPHKLGGTINEDLVNRLNLDRILLTKRYQLDTFSSLCVSNALITDYSSIGIEFLPLNRPIISFVFDEEEYKEKRGIEIDFNDESLSPGLVVRDSDQLIKSLSLLFKQEYDNDYWVNRRNECLNNHYTFPDGKASERIWKLILEFLEK</sequence>
<keyword evidence="5" id="KW-0777">Teichoic acid biosynthesis</keyword>
<evidence type="ECO:0000256" key="1">
    <source>
        <dbReference type="ARBA" id="ARBA00004202"/>
    </source>
</evidence>
<dbReference type="InterPro" id="IPR043148">
    <property type="entry name" value="TagF_C"/>
</dbReference>
<dbReference type="PANTHER" id="PTHR37316">
    <property type="entry name" value="TEICHOIC ACID GLYCEROL-PHOSPHATE PRIMASE"/>
    <property type="match status" value="1"/>
</dbReference>
<name>A0A1V3GC79_9BACL</name>
<evidence type="ECO:0000256" key="5">
    <source>
        <dbReference type="ARBA" id="ARBA00022944"/>
    </source>
</evidence>
<evidence type="ECO:0008006" key="9">
    <source>
        <dbReference type="Google" id="ProtNLM"/>
    </source>
</evidence>
<evidence type="ECO:0000256" key="6">
    <source>
        <dbReference type="ARBA" id="ARBA00023136"/>
    </source>
</evidence>
<dbReference type="RefSeq" id="WP_077360079.1">
    <property type="nucleotide sequence ID" value="NZ_MQMF01000001.1"/>
</dbReference>
<dbReference type="GO" id="GO:0047355">
    <property type="term" value="F:CDP-glycerol glycerophosphotransferase activity"/>
    <property type="evidence" value="ECO:0007669"/>
    <property type="project" value="InterPro"/>
</dbReference>
<dbReference type="InterPro" id="IPR051612">
    <property type="entry name" value="Teichoic_Acid_Biosynth"/>
</dbReference>
<protein>
    <recommendedName>
        <fullName evidence="9">CDP-glycerol--glycerophosphate glycerophosphotransferase</fullName>
    </recommendedName>
</protein>
<keyword evidence="4" id="KW-0808">Transferase</keyword>
<dbReference type="OrthoDB" id="9811865at2"/>
<evidence type="ECO:0000313" key="7">
    <source>
        <dbReference type="EMBL" id="OOE14445.1"/>
    </source>
</evidence>
<comment type="subcellular location">
    <subcellularLocation>
        <location evidence="1">Cell membrane</location>
        <topology evidence="1">Peripheral membrane protein</topology>
    </subcellularLocation>
</comment>
<dbReference type="PANTHER" id="PTHR37316:SF3">
    <property type="entry name" value="TEICHOIC ACID GLYCEROL-PHOSPHATE TRANSFERASE"/>
    <property type="match status" value="1"/>
</dbReference>
<accession>A0A1V3GC79</accession>
<evidence type="ECO:0000256" key="2">
    <source>
        <dbReference type="ARBA" id="ARBA00010488"/>
    </source>
</evidence>
<comment type="similarity">
    <text evidence="2">Belongs to the CDP-glycerol glycerophosphotransferase family.</text>
</comment>
<dbReference type="EMBL" id="MQMF01000001">
    <property type="protein sequence ID" value="OOE14445.1"/>
    <property type="molecule type" value="Genomic_DNA"/>
</dbReference>
<gene>
    <name evidence="7" type="ORF">UN64_04425</name>
</gene>
<proteinExistence type="inferred from homology"/>
<dbReference type="Gene3D" id="3.40.50.11820">
    <property type="match status" value="1"/>
</dbReference>
<dbReference type="Proteomes" id="UP000188597">
    <property type="component" value="Unassembled WGS sequence"/>
</dbReference>
<evidence type="ECO:0000256" key="4">
    <source>
        <dbReference type="ARBA" id="ARBA00022679"/>
    </source>
</evidence>
<dbReference type="GO" id="GO:0019350">
    <property type="term" value="P:teichoic acid biosynthetic process"/>
    <property type="evidence" value="ECO:0007669"/>
    <property type="project" value="UniProtKB-KW"/>
</dbReference>
<evidence type="ECO:0000313" key="8">
    <source>
        <dbReference type="Proteomes" id="UP000188597"/>
    </source>
</evidence>
<dbReference type="Pfam" id="PF04464">
    <property type="entry name" value="Glyphos_transf"/>
    <property type="match status" value="1"/>
</dbReference>
<dbReference type="SUPFAM" id="SSF53756">
    <property type="entry name" value="UDP-Glycosyltransferase/glycogen phosphorylase"/>
    <property type="match status" value="1"/>
</dbReference>
<dbReference type="InterPro" id="IPR043149">
    <property type="entry name" value="TagF_N"/>
</dbReference>
<dbReference type="InterPro" id="IPR007554">
    <property type="entry name" value="Glycerophosphate_synth"/>
</dbReference>
<dbReference type="Gene3D" id="3.40.50.12580">
    <property type="match status" value="1"/>
</dbReference>